<dbReference type="InterPro" id="IPR006140">
    <property type="entry name" value="D-isomer_DH_NAD-bd"/>
</dbReference>
<dbReference type="GO" id="GO:0047545">
    <property type="term" value="F:(S)-2-hydroxyglutarate dehydrogenase activity"/>
    <property type="evidence" value="ECO:0007669"/>
    <property type="project" value="UniProtKB-ARBA"/>
</dbReference>
<gene>
    <name evidence="7" type="primary">yoaD</name>
    <name evidence="7" type="ORF">RS84_01601</name>
</gene>
<protein>
    <submittedName>
        <fullName evidence="7">Putative 2-hydroxyacid dehydrogenase YoaD</fullName>
        <ecNumber evidence="7">1.1.1.-</ecNumber>
    </submittedName>
</protein>
<comment type="caution">
    <text evidence="7">The sequence shown here is derived from an EMBL/GenBank/DDBJ whole genome shotgun (WGS) entry which is preliminary data.</text>
</comment>
<comment type="similarity">
    <text evidence="1 4">Belongs to the D-isomer specific 2-hydroxyacid dehydrogenase family.</text>
</comment>
<accession>A0A0M2HMJ7</accession>
<sequence length="333" mass="35719">MTPRPRAVIAMNPPALADNLFGPHRARLASLVDVQGDVLTEFDSDHARTLLADAEILLAGWGCPQVDAAVLERMPRLAAVVFAGGAAGAVLDTVEAVRRGIVFTNAGEGNAQAVAEYTVATIVLAGKRARYAEQIYRRGRAFVDREAELVDTGNFGRTVGLVGASRIGRRVAQLLIPTDVRVLVYDPYVSAEEVHELGAQKVALDELLAASDIVSLHAPASAETDHMIGRREFALMRDGAVIINTARGSLIDHEAMRPHVRDGRIDAILDVTEPEPLPADDELWSLPNVTLTPHIAGATGNELHRLGRDVVDEVGRYVAGEAFIGFERVPGVV</sequence>
<evidence type="ECO:0000256" key="3">
    <source>
        <dbReference type="ARBA" id="ARBA00023027"/>
    </source>
</evidence>
<dbReference type="CDD" id="cd12167">
    <property type="entry name" value="2-Hacid_dh_8"/>
    <property type="match status" value="1"/>
</dbReference>
<dbReference type="InterPro" id="IPR006139">
    <property type="entry name" value="D-isomer_2_OHA_DH_cat_dom"/>
</dbReference>
<dbReference type="Pfam" id="PF00389">
    <property type="entry name" value="2-Hacid_dh"/>
    <property type="match status" value="1"/>
</dbReference>
<feature type="domain" description="D-isomer specific 2-hydroxyacid dehydrogenase NAD-binding" evidence="6">
    <location>
        <begin position="122"/>
        <end position="296"/>
    </location>
</feature>
<dbReference type="GO" id="GO:0051287">
    <property type="term" value="F:NAD binding"/>
    <property type="evidence" value="ECO:0007669"/>
    <property type="project" value="InterPro"/>
</dbReference>
<dbReference type="InterPro" id="IPR036291">
    <property type="entry name" value="NAD(P)-bd_dom_sf"/>
</dbReference>
<name>A0A0M2HMJ7_9MICO</name>
<proteinExistence type="inferred from homology"/>
<dbReference type="GO" id="GO:0030267">
    <property type="term" value="F:glyoxylate reductase (NADPH) activity"/>
    <property type="evidence" value="ECO:0007669"/>
    <property type="project" value="TreeGrafter"/>
</dbReference>
<dbReference type="GO" id="GO:0004617">
    <property type="term" value="F:phosphoglycerate dehydrogenase activity"/>
    <property type="evidence" value="ECO:0007669"/>
    <property type="project" value="UniProtKB-ARBA"/>
</dbReference>
<dbReference type="EC" id="1.1.1.-" evidence="7"/>
<dbReference type="SUPFAM" id="SSF51735">
    <property type="entry name" value="NAD(P)-binding Rossmann-fold domains"/>
    <property type="match status" value="1"/>
</dbReference>
<dbReference type="STRING" id="273678.RS84_01601"/>
<dbReference type="GO" id="GO:0005829">
    <property type="term" value="C:cytosol"/>
    <property type="evidence" value="ECO:0007669"/>
    <property type="project" value="TreeGrafter"/>
</dbReference>
<reference evidence="7 8" key="1">
    <citation type="submission" date="2015-02" db="EMBL/GenBank/DDBJ databases">
        <title>Draft genome sequences of ten Microbacterium spp. with emphasis on heavy metal contaminated environments.</title>
        <authorList>
            <person name="Corretto E."/>
        </authorList>
    </citation>
    <scope>NUCLEOTIDE SEQUENCE [LARGE SCALE GENOMIC DNA]</scope>
    <source>
        <strain evidence="7 8">SA35</strain>
    </source>
</reference>
<organism evidence="7 8">
    <name type="scientific">Microbacterium hydrocarbonoxydans</name>
    <dbReference type="NCBI Taxonomy" id="273678"/>
    <lineage>
        <taxon>Bacteria</taxon>
        <taxon>Bacillati</taxon>
        <taxon>Actinomycetota</taxon>
        <taxon>Actinomycetes</taxon>
        <taxon>Micrococcales</taxon>
        <taxon>Microbacteriaceae</taxon>
        <taxon>Microbacterium</taxon>
    </lineage>
</organism>
<dbReference type="InterPro" id="IPR050223">
    <property type="entry name" value="D-isomer_2-hydroxyacid_DH"/>
</dbReference>
<dbReference type="GO" id="GO:0006564">
    <property type="term" value="P:L-serine biosynthetic process"/>
    <property type="evidence" value="ECO:0007669"/>
    <property type="project" value="UniProtKB-ARBA"/>
</dbReference>
<dbReference type="Pfam" id="PF02826">
    <property type="entry name" value="2-Hacid_dh_C"/>
    <property type="match status" value="1"/>
</dbReference>
<dbReference type="Gene3D" id="3.40.50.720">
    <property type="entry name" value="NAD(P)-binding Rossmann-like Domain"/>
    <property type="match status" value="2"/>
</dbReference>
<keyword evidence="2 4" id="KW-0560">Oxidoreductase</keyword>
<evidence type="ECO:0000259" key="5">
    <source>
        <dbReference type="Pfam" id="PF00389"/>
    </source>
</evidence>
<evidence type="ECO:0000313" key="7">
    <source>
        <dbReference type="EMBL" id="KJL47972.1"/>
    </source>
</evidence>
<dbReference type="AlphaFoldDB" id="A0A0M2HMJ7"/>
<dbReference type="EMBL" id="JYJB01000008">
    <property type="protein sequence ID" value="KJL47972.1"/>
    <property type="molecule type" value="Genomic_DNA"/>
</dbReference>
<dbReference type="PATRIC" id="fig|273678.4.peg.1600"/>
<evidence type="ECO:0000256" key="2">
    <source>
        <dbReference type="ARBA" id="ARBA00023002"/>
    </source>
</evidence>
<dbReference type="PROSITE" id="PS00670">
    <property type="entry name" value="D_2_HYDROXYACID_DH_2"/>
    <property type="match status" value="1"/>
</dbReference>
<dbReference type="InterPro" id="IPR029753">
    <property type="entry name" value="D-isomer_DH_CS"/>
</dbReference>
<dbReference type="PANTHER" id="PTHR10996">
    <property type="entry name" value="2-HYDROXYACID DEHYDROGENASE-RELATED"/>
    <property type="match status" value="1"/>
</dbReference>
<evidence type="ECO:0000259" key="6">
    <source>
        <dbReference type="Pfam" id="PF02826"/>
    </source>
</evidence>
<evidence type="ECO:0000256" key="4">
    <source>
        <dbReference type="RuleBase" id="RU003719"/>
    </source>
</evidence>
<dbReference type="SUPFAM" id="SSF52283">
    <property type="entry name" value="Formate/glycerate dehydrogenase catalytic domain-like"/>
    <property type="match status" value="1"/>
</dbReference>
<dbReference type="FunFam" id="3.40.50.720:FF:000041">
    <property type="entry name" value="D-3-phosphoglycerate dehydrogenase"/>
    <property type="match status" value="1"/>
</dbReference>
<keyword evidence="3" id="KW-0520">NAD</keyword>
<dbReference type="GO" id="GO:0016618">
    <property type="term" value="F:hydroxypyruvate reductase [NAD(P)H] activity"/>
    <property type="evidence" value="ECO:0007669"/>
    <property type="project" value="TreeGrafter"/>
</dbReference>
<dbReference type="PANTHER" id="PTHR10996:SF178">
    <property type="entry name" value="2-HYDROXYACID DEHYDROGENASE YGL185C-RELATED"/>
    <property type="match status" value="1"/>
</dbReference>
<dbReference type="Proteomes" id="UP000033900">
    <property type="component" value="Unassembled WGS sequence"/>
</dbReference>
<feature type="domain" description="D-isomer specific 2-hydroxyacid dehydrogenase catalytic" evidence="5">
    <location>
        <begin position="33"/>
        <end position="321"/>
    </location>
</feature>
<keyword evidence="8" id="KW-1185">Reference proteome</keyword>
<dbReference type="PROSITE" id="PS00671">
    <property type="entry name" value="D_2_HYDROXYACID_DH_3"/>
    <property type="match status" value="1"/>
</dbReference>
<dbReference type="RefSeq" id="WP_045257235.1">
    <property type="nucleotide sequence ID" value="NZ_JYJB01000008.1"/>
</dbReference>
<dbReference type="OrthoDB" id="4324715at2"/>
<evidence type="ECO:0000256" key="1">
    <source>
        <dbReference type="ARBA" id="ARBA00005854"/>
    </source>
</evidence>
<evidence type="ECO:0000313" key="8">
    <source>
        <dbReference type="Proteomes" id="UP000033900"/>
    </source>
</evidence>